<reference evidence="2" key="1">
    <citation type="submission" date="2021-02" db="EMBL/GenBank/DDBJ databases">
        <authorList>
            <person name="Nowell W R."/>
        </authorList>
    </citation>
    <scope>NUCLEOTIDE SEQUENCE</scope>
</reference>
<proteinExistence type="predicted"/>
<comment type="caution">
    <text evidence="2">The sequence shown here is derived from an EMBL/GenBank/DDBJ whole genome shotgun (WGS) entry which is preliminary data.</text>
</comment>
<accession>A0A815VT64</accession>
<sequence length="411" mass="44103">MNMLIGPVKATVEKVCGDDEGAEKTMEEFTQTNPLVVPFHLAWDVFNDDEDDLDETVKVFTDNLENMANSTPIIGHAIALGHAAAGNEEKAKEVYLQATRTTAVAAAGLVGSLAGPGGSIALAAEVGTGWDMCEALAGGRIHGIPKAIEAFRDNIHLRPGEVFDIVMTPVGDGTTGLLAKQLCDKIMEARAKNQARHQVQEASEANDVKLEPLKKKLDEQGVDHPRKLAEDMSKKADILKKTVDDNEPALRENQTGRNVNDYHKSGHVSCTMVDESGNEGTGYSSRITAATGEERFKGPVSKLEQDQPNVESVLSRRPLGNCAEPMAYENCPNPPSITYAMQIKDGIVKAIARCKNCAQYALGDVVTDLIDGEMIPCDVAELPPSGSYIGAGVSGTVLVTLQPRKKKPRSN</sequence>
<dbReference type="OrthoDB" id="6162903at2759"/>
<dbReference type="AlphaFoldDB" id="A0A815VT64"/>
<evidence type="ECO:0000313" key="4">
    <source>
        <dbReference type="Proteomes" id="UP000663829"/>
    </source>
</evidence>
<dbReference type="EMBL" id="CAJOBC010090744">
    <property type="protein sequence ID" value="CAF4394081.1"/>
    <property type="molecule type" value="Genomic_DNA"/>
</dbReference>
<evidence type="ECO:0000313" key="2">
    <source>
        <dbReference type="EMBL" id="CAF1534392.1"/>
    </source>
</evidence>
<dbReference type="PANTHER" id="PTHR34494">
    <property type="entry name" value="PROTEIN CBG25024"/>
    <property type="match status" value="1"/>
</dbReference>
<keyword evidence="4" id="KW-1185">Reference proteome</keyword>
<dbReference type="PANTHER" id="PTHR34494:SF1">
    <property type="entry name" value="PROTEIN CBG25024"/>
    <property type="match status" value="1"/>
</dbReference>
<dbReference type="Proteomes" id="UP000663829">
    <property type="component" value="Unassembled WGS sequence"/>
</dbReference>
<name>A0A815VT64_9BILA</name>
<dbReference type="Proteomes" id="UP000681722">
    <property type="component" value="Unassembled WGS sequence"/>
</dbReference>
<dbReference type="EMBL" id="CAJNOQ010025145">
    <property type="protein sequence ID" value="CAF1534392.1"/>
    <property type="molecule type" value="Genomic_DNA"/>
</dbReference>
<evidence type="ECO:0000313" key="3">
    <source>
        <dbReference type="EMBL" id="CAF4394081.1"/>
    </source>
</evidence>
<feature type="region of interest" description="Disordered" evidence="1">
    <location>
        <begin position="244"/>
        <end position="263"/>
    </location>
</feature>
<organism evidence="2 4">
    <name type="scientific">Didymodactylos carnosus</name>
    <dbReference type="NCBI Taxonomy" id="1234261"/>
    <lineage>
        <taxon>Eukaryota</taxon>
        <taxon>Metazoa</taxon>
        <taxon>Spiralia</taxon>
        <taxon>Gnathifera</taxon>
        <taxon>Rotifera</taxon>
        <taxon>Eurotatoria</taxon>
        <taxon>Bdelloidea</taxon>
        <taxon>Philodinida</taxon>
        <taxon>Philodinidae</taxon>
        <taxon>Didymodactylos</taxon>
    </lineage>
</organism>
<protein>
    <submittedName>
        <fullName evidence="2">Uncharacterized protein</fullName>
    </submittedName>
</protein>
<gene>
    <name evidence="2" type="ORF">GPM918_LOCUS38242</name>
    <name evidence="3" type="ORF">SRO942_LOCUS39055</name>
</gene>
<evidence type="ECO:0000256" key="1">
    <source>
        <dbReference type="SAM" id="MobiDB-lite"/>
    </source>
</evidence>